<feature type="region of interest" description="Disordered" evidence="8">
    <location>
        <begin position="23"/>
        <end position="118"/>
    </location>
</feature>
<sequence length="478" mass="54603">FVRILSLCCTAFTVDLTEPATTRRYSKAQNRQKYDDDDDKNRSPAGSKLPAETDEDSIASPLKPKPIPVAQSDEDVDSTVESDEFEDTVPKIEDEEFEGLPTVPGDAQSKLGSGSAGKPSLKIAQVPHHFSRSWDTYHFEIIIITVLMIYFTNYLFGRAKNTQLATSWFTSVKPVLTANFAMVGDDGLAEPGTGTMLKESEHLYSLWCSGRVHCEAMLVELRLLRRQCLLFTFIGWMRPSYDTIVAKVIMEDAEMDGWVMAVGRKRRLQSLAKDHQDLSFFCPDKRGQRHPGLPESLTVLNEIPEAMTSMLNAPVCKFLTENEERVDYLFFSDQYTGPKPPQDEAPSAKLPVTQKVLIFAFRVGNKGNIDSEEMEVCKSLFHFIFYIVEKVHRLRLSKEAKTKSERNRQRAHDSRLKSVHSQRQEAAQSRREERMRAVKERIMSEEDPDKARKLEEREQRKEKAKKMPRIKMLKSKGP</sequence>
<evidence type="ECO:0000256" key="5">
    <source>
        <dbReference type="ARBA" id="ARBA00034746"/>
    </source>
</evidence>
<protein>
    <recommendedName>
        <fullName evidence="6">PAT complex subunit CCDC47</fullName>
    </recommendedName>
    <alternativeName>
        <fullName evidence="7">Coiled-coil domain-containing protein 47</fullName>
    </alternativeName>
</protein>
<evidence type="ECO:0000313" key="9">
    <source>
        <dbReference type="EMBL" id="THD23830.1"/>
    </source>
</evidence>
<organism evidence="9 10">
    <name type="scientific">Fasciola hepatica</name>
    <name type="common">Liver fluke</name>
    <dbReference type="NCBI Taxonomy" id="6192"/>
    <lineage>
        <taxon>Eukaryota</taxon>
        <taxon>Metazoa</taxon>
        <taxon>Spiralia</taxon>
        <taxon>Lophotrochozoa</taxon>
        <taxon>Platyhelminthes</taxon>
        <taxon>Trematoda</taxon>
        <taxon>Digenea</taxon>
        <taxon>Plagiorchiida</taxon>
        <taxon>Echinostomata</taxon>
        <taxon>Echinostomatoidea</taxon>
        <taxon>Fasciolidae</taxon>
        <taxon>Fasciola</taxon>
    </lineage>
</organism>
<evidence type="ECO:0000256" key="6">
    <source>
        <dbReference type="ARBA" id="ARBA00034875"/>
    </source>
</evidence>
<dbReference type="PANTHER" id="PTHR12883:SF0">
    <property type="entry name" value="PAT COMPLEX SUBUNIT CCDC47"/>
    <property type="match status" value="1"/>
</dbReference>
<comment type="subcellular location">
    <subcellularLocation>
        <location evidence="4">Rough endoplasmic reticulum membrane</location>
        <topology evidence="4">Single-pass type I membrane protein</topology>
    </subcellularLocation>
</comment>
<feature type="compositionally biased region" description="Acidic residues" evidence="8">
    <location>
        <begin position="72"/>
        <end position="98"/>
    </location>
</feature>
<comment type="similarity">
    <text evidence="5">Belongs to the CCDC47 family.</text>
</comment>
<evidence type="ECO:0000256" key="3">
    <source>
        <dbReference type="ARBA" id="ARBA00023136"/>
    </source>
</evidence>
<name>A0A4E0S0Q9_FASHE</name>
<evidence type="ECO:0000256" key="7">
    <source>
        <dbReference type="ARBA" id="ARBA00034902"/>
    </source>
</evidence>
<dbReference type="Proteomes" id="UP000230066">
    <property type="component" value="Unassembled WGS sequence"/>
</dbReference>
<dbReference type="AlphaFoldDB" id="A0A4E0S0Q9"/>
<evidence type="ECO:0000256" key="4">
    <source>
        <dbReference type="ARBA" id="ARBA00034697"/>
    </source>
</evidence>
<dbReference type="InterPro" id="IPR012879">
    <property type="entry name" value="CCDC47"/>
</dbReference>
<feature type="non-terminal residue" evidence="9">
    <location>
        <position position="1"/>
    </location>
</feature>
<keyword evidence="10" id="KW-1185">Reference proteome</keyword>
<keyword evidence="1" id="KW-0812">Transmembrane</keyword>
<gene>
    <name evidence="9" type="ORF">D915_005139</name>
</gene>
<evidence type="ECO:0000256" key="8">
    <source>
        <dbReference type="SAM" id="MobiDB-lite"/>
    </source>
</evidence>
<feature type="compositionally biased region" description="Basic and acidic residues" evidence="8">
    <location>
        <begin position="400"/>
        <end position="416"/>
    </location>
</feature>
<comment type="caution">
    <text evidence="9">The sequence shown here is derived from an EMBL/GenBank/DDBJ whole genome shotgun (WGS) entry which is preliminary data.</text>
</comment>
<keyword evidence="2" id="KW-1133">Transmembrane helix</keyword>
<reference evidence="9" key="1">
    <citation type="submission" date="2019-03" db="EMBL/GenBank/DDBJ databases">
        <title>Improved annotation for the trematode Fasciola hepatica.</title>
        <authorList>
            <person name="Choi Y.-J."/>
            <person name="Martin J."/>
            <person name="Mitreva M."/>
        </authorList>
    </citation>
    <scope>NUCLEOTIDE SEQUENCE [LARGE SCALE GENOMIC DNA]</scope>
</reference>
<feature type="compositionally biased region" description="Basic residues" evidence="8">
    <location>
        <begin position="462"/>
        <end position="478"/>
    </location>
</feature>
<dbReference type="GO" id="GO:0005509">
    <property type="term" value="F:calcium ion binding"/>
    <property type="evidence" value="ECO:0007669"/>
    <property type="project" value="InterPro"/>
</dbReference>
<evidence type="ECO:0000256" key="1">
    <source>
        <dbReference type="ARBA" id="ARBA00022692"/>
    </source>
</evidence>
<dbReference type="GO" id="GO:0030867">
    <property type="term" value="C:rough endoplasmic reticulum membrane"/>
    <property type="evidence" value="ECO:0007669"/>
    <property type="project" value="UniProtKB-SubCell"/>
</dbReference>
<proteinExistence type="inferred from homology"/>
<evidence type="ECO:0000313" key="10">
    <source>
        <dbReference type="Proteomes" id="UP000230066"/>
    </source>
</evidence>
<feature type="region of interest" description="Disordered" evidence="8">
    <location>
        <begin position="400"/>
        <end position="478"/>
    </location>
</feature>
<dbReference type="PANTHER" id="PTHR12883">
    <property type="entry name" value="ADIPOCYTE-SPECIFIC PROTEIN 4-RELATED"/>
    <property type="match status" value="1"/>
</dbReference>
<dbReference type="Pfam" id="PF07946">
    <property type="entry name" value="CCDC47"/>
    <property type="match status" value="1"/>
</dbReference>
<keyword evidence="3" id="KW-0472">Membrane</keyword>
<evidence type="ECO:0000256" key="2">
    <source>
        <dbReference type="ARBA" id="ARBA00022989"/>
    </source>
</evidence>
<feature type="compositionally biased region" description="Basic and acidic residues" evidence="8">
    <location>
        <begin position="428"/>
        <end position="461"/>
    </location>
</feature>
<dbReference type="GO" id="GO:0032469">
    <property type="term" value="P:endoplasmic reticulum calcium ion homeostasis"/>
    <property type="evidence" value="ECO:0007669"/>
    <property type="project" value="InterPro"/>
</dbReference>
<accession>A0A4E0S0Q9</accession>
<dbReference type="EMBL" id="JXXN02001919">
    <property type="protein sequence ID" value="THD23830.1"/>
    <property type="molecule type" value="Genomic_DNA"/>
</dbReference>